<dbReference type="GO" id="GO:0008654">
    <property type="term" value="P:phospholipid biosynthetic process"/>
    <property type="evidence" value="ECO:0007669"/>
    <property type="project" value="UniProtKB-KW"/>
</dbReference>
<evidence type="ECO:0000313" key="10">
    <source>
        <dbReference type="EMBL" id="MBC5732996.1"/>
    </source>
</evidence>
<keyword evidence="11" id="KW-1185">Reference proteome</keyword>
<comment type="cofactor">
    <cofactor evidence="1">
        <name>Mg(2+)</name>
        <dbReference type="ChEBI" id="CHEBI:18420"/>
    </cofactor>
</comment>
<dbReference type="Pfam" id="PF19279">
    <property type="entry name" value="YegS_C"/>
    <property type="match status" value="1"/>
</dbReference>
<dbReference type="GO" id="GO:0016301">
    <property type="term" value="F:kinase activity"/>
    <property type="evidence" value="ECO:0007669"/>
    <property type="project" value="UniProtKB-KW"/>
</dbReference>
<protein>
    <submittedName>
        <fullName evidence="10">Lipid kinase</fullName>
    </submittedName>
</protein>
<gene>
    <name evidence="10" type="ORF">H8S57_04550</name>
</gene>
<dbReference type="InterPro" id="IPR050187">
    <property type="entry name" value="Lipid_Phosphate_FormReg"/>
</dbReference>
<proteinExistence type="inferred from homology"/>
<evidence type="ECO:0000256" key="2">
    <source>
        <dbReference type="ARBA" id="ARBA00005983"/>
    </source>
</evidence>
<evidence type="ECO:0000256" key="5">
    <source>
        <dbReference type="ARBA" id="ARBA00022777"/>
    </source>
</evidence>
<evidence type="ECO:0000256" key="1">
    <source>
        <dbReference type="ARBA" id="ARBA00001946"/>
    </source>
</evidence>
<dbReference type="AlphaFoldDB" id="A0A8J6M813"/>
<comment type="caution">
    <text evidence="10">The sequence shown here is derived from an EMBL/GenBank/DDBJ whole genome shotgun (WGS) entry which is preliminary data.</text>
</comment>
<dbReference type="InterPro" id="IPR045540">
    <property type="entry name" value="YegS/DAGK_C"/>
</dbReference>
<keyword evidence="5 10" id="KW-0418">Kinase</keyword>
<evidence type="ECO:0000313" key="11">
    <source>
        <dbReference type="Proteomes" id="UP000661435"/>
    </source>
</evidence>
<sequence length="314" mass="34565">MKHLFIINPHAGKYDRSHEIREKVARVMEGRGKDYEILVTQYAGHGREEVRRAAELGEPLRVYACGGDGTLNECVVGAAGAPNAAVTHYPTGSGNDFIRMFGPDTCRFHDLEALLDAPQESLDLIDCNGHLALNVCSVGFDARIGLGAADFKKLPLVSGTMAYQLSALRTILQGIHRPYRVELDGEVLPHKEFTLLCACNGRYYGGGFNPSTTALPDDGALDFVIIKAVSRLTILALIGTYAKGGAKEIPQIILRRGRELKIICREPEMVNLDGERVDLSELSIRLSAKKVNFFFPEGTHYDPARRGRVLEKTR</sequence>
<dbReference type="PANTHER" id="PTHR12358:SF54">
    <property type="entry name" value="SPHINGOSINE KINASE RELATED PROTEIN"/>
    <property type="match status" value="1"/>
</dbReference>
<keyword evidence="3" id="KW-0808">Transferase</keyword>
<feature type="domain" description="DAGKc" evidence="9">
    <location>
        <begin position="1"/>
        <end position="142"/>
    </location>
</feature>
<evidence type="ECO:0000259" key="9">
    <source>
        <dbReference type="PROSITE" id="PS50146"/>
    </source>
</evidence>
<dbReference type="PROSITE" id="PS50146">
    <property type="entry name" value="DAGK"/>
    <property type="match status" value="1"/>
</dbReference>
<dbReference type="Proteomes" id="UP000661435">
    <property type="component" value="Unassembled WGS sequence"/>
</dbReference>
<comment type="similarity">
    <text evidence="2">Belongs to the diacylglycerol/lipid kinase family.</text>
</comment>
<organism evidence="10 11">
    <name type="scientific">Lawsonibacter hominis</name>
    <dbReference type="NCBI Taxonomy" id="2763053"/>
    <lineage>
        <taxon>Bacteria</taxon>
        <taxon>Bacillati</taxon>
        <taxon>Bacillota</taxon>
        <taxon>Clostridia</taxon>
        <taxon>Eubacteriales</taxon>
        <taxon>Oscillospiraceae</taxon>
        <taxon>Lawsonibacter</taxon>
    </lineage>
</organism>
<dbReference type="InterPro" id="IPR016064">
    <property type="entry name" value="NAD/diacylglycerol_kinase_sf"/>
</dbReference>
<dbReference type="Gene3D" id="3.40.50.10330">
    <property type="entry name" value="Probable inorganic polyphosphate/atp-NAD kinase, domain 1"/>
    <property type="match status" value="1"/>
</dbReference>
<keyword evidence="4" id="KW-0547">Nucleotide-binding</keyword>
<keyword evidence="7" id="KW-0444">Lipid biosynthesis</keyword>
<name>A0A8J6M813_9FIRM</name>
<accession>A0A8J6M813</accession>
<dbReference type="GO" id="GO:0005524">
    <property type="term" value="F:ATP binding"/>
    <property type="evidence" value="ECO:0007669"/>
    <property type="project" value="UniProtKB-KW"/>
</dbReference>
<keyword evidence="6" id="KW-0067">ATP-binding</keyword>
<evidence type="ECO:0000256" key="4">
    <source>
        <dbReference type="ARBA" id="ARBA00022741"/>
    </source>
</evidence>
<evidence type="ECO:0000256" key="8">
    <source>
        <dbReference type="ARBA" id="ARBA00023264"/>
    </source>
</evidence>
<keyword evidence="7" id="KW-0443">Lipid metabolism</keyword>
<reference evidence="10" key="1">
    <citation type="submission" date="2020-08" db="EMBL/GenBank/DDBJ databases">
        <title>Genome public.</title>
        <authorList>
            <person name="Liu C."/>
            <person name="Sun Q."/>
        </authorList>
    </citation>
    <scope>NUCLEOTIDE SEQUENCE</scope>
    <source>
        <strain evidence="10">NSJ-51</strain>
    </source>
</reference>
<dbReference type="SUPFAM" id="SSF111331">
    <property type="entry name" value="NAD kinase/diacylglycerol kinase-like"/>
    <property type="match status" value="1"/>
</dbReference>
<dbReference type="InterPro" id="IPR001206">
    <property type="entry name" value="Diacylglycerol_kinase_cat_dom"/>
</dbReference>
<dbReference type="RefSeq" id="WP_186906892.1">
    <property type="nucleotide sequence ID" value="NZ_JACOPP010000004.1"/>
</dbReference>
<dbReference type="InterPro" id="IPR017438">
    <property type="entry name" value="ATP-NAD_kinase_N"/>
</dbReference>
<dbReference type="Pfam" id="PF00781">
    <property type="entry name" value="DAGK_cat"/>
    <property type="match status" value="1"/>
</dbReference>
<dbReference type="PANTHER" id="PTHR12358">
    <property type="entry name" value="SPHINGOSINE KINASE"/>
    <property type="match status" value="1"/>
</dbReference>
<keyword evidence="8" id="KW-1208">Phospholipid metabolism</keyword>
<dbReference type="EMBL" id="JACOPP010000004">
    <property type="protein sequence ID" value="MBC5732996.1"/>
    <property type="molecule type" value="Genomic_DNA"/>
</dbReference>
<dbReference type="Gene3D" id="2.60.200.40">
    <property type="match status" value="1"/>
</dbReference>
<evidence type="ECO:0000256" key="6">
    <source>
        <dbReference type="ARBA" id="ARBA00022840"/>
    </source>
</evidence>
<evidence type="ECO:0000256" key="7">
    <source>
        <dbReference type="ARBA" id="ARBA00023209"/>
    </source>
</evidence>
<keyword evidence="7" id="KW-0594">Phospholipid biosynthesis</keyword>
<evidence type="ECO:0000256" key="3">
    <source>
        <dbReference type="ARBA" id="ARBA00022679"/>
    </source>
</evidence>